<reference evidence="6" key="1">
    <citation type="journal article" date="2019" name="Int. J. Syst. Evol. Microbiol.">
        <title>The Global Catalogue of Microorganisms (GCM) 10K type strain sequencing project: providing services to taxonomists for standard genome sequencing and annotation.</title>
        <authorList>
            <consortium name="The Broad Institute Genomics Platform"/>
            <consortium name="The Broad Institute Genome Sequencing Center for Infectious Disease"/>
            <person name="Wu L."/>
            <person name="Ma J."/>
        </authorList>
    </citation>
    <scope>NUCLEOTIDE SEQUENCE [LARGE SCALE GENOMIC DNA]</scope>
    <source>
        <strain evidence="6">KCTC 52094</strain>
    </source>
</reference>
<dbReference type="PANTHER" id="PTHR12526:SF640">
    <property type="entry name" value="COLANIC ACID BIOSYNTHESIS GLYCOSYLTRANSFERASE WCAL-RELATED"/>
    <property type="match status" value="1"/>
</dbReference>
<keyword evidence="3 5" id="KW-0808">Transferase</keyword>
<comment type="similarity">
    <text evidence="1">Belongs to the glycosyltransferase group 1 family. Glycosyltransferase 4 subfamily.</text>
</comment>
<evidence type="ECO:0000256" key="3">
    <source>
        <dbReference type="ARBA" id="ARBA00022679"/>
    </source>
</evidence>
<name>A0ABV7FWR0_9PROT</name>
<comment type="caution">
    <text evidence="5">The sequence shown here is derived from an EMBL/GenBank/DDBJ whole genome shotgun (WGS) entry which is preliminary data.</text>
</comment>
<proteinExistence type="inferred from homology"/>
<feature type="domain" description="Glycosyltransferase subfamily 4-like N-terminal" evidence="4">
    <location>
        <begin position="16"/>
        <end position="163"/>
    </location>
</feature>
<evidence type="ECO:0000313" key="6">
    <source>
        <dbReference type="Proteomes" id="UP001595593"/>
    </source>
</evidence>
<dbReference type="Gene3D" id="3.40.50.2000">
    <property type="entry name" value="Glycogen Phosphorylase B"/>
    <property type="match status" value="2"/>
</dbReference>
<accession>A0ABV7FWR0</accession>
<dbReference type="Pfam" id="PF13579">
    <property type="entry name" value="Glyco_trans_4_4"/>
    <property type="match status" value="1"/>
</dbReference>
<organism evidence="5 6">
    <name type="scientific">Teichococcus globiformis</name>
    <dbReference type="NCBI Taxonomy" id="2307229"/>
    <lineage>
        <taxon>Bacteria</taxon>
        <taxon>Pseudomonadati</taxon>
        <taxon>Pseudomonadota</taxon>
        <taxon>Alphaproteobacteria</taxon>
        <taxon>Acetobacterales</taxon>
        <taxon>Roseomonadaceae</taxon>
        <taxon>Roseomonas</taxon>
    </lineage>
</organism>
<dbReference type="RefSeq" id="WP_379592650.1">
    <property type="nucleotide sequence ID" value="NZ_JBHRTN010000003.1"/>
</dbReference>
<evidence type="ECO:0000256" key="2">
    <source>
        <dbReference type="ARBA" id="ARBA00022676"/>
    </source>
</evidence>
<keyword evidence="2 5" id="KW-0328">Glycosyltransferase</keyword>
<dbReference type="SUPFAM" id="SSF53756">
    <property type="entry name" value="UDP-Glycosyltransferase/glycogen phosphorylase"/>
    <property type="match status" value="1"/>
</dbReference>
<evidence type="ECO:0000256" key="1">
    <source>
        <dbReference type="ARBA" id="ARBA00009481"/>
    </source>
</evidence>
<gene>
    <name evidence="5" type="ORF">ACFOD4_00915</name>
</gene>
<dbReference type="PANTHER" id="PTHR12526">
    <property type="entry name" value="GLYCOSYLTRANSFERASE"/>
    <property type="match status" value="1"/>
</dbReference>
<evidence type="ECO:0000259" key="4">
    <source>
        <dbReference type="Pfam" id="PF13579"/>
    </source>
</evidence>
<dbReference type="EMBL" id="JBHRTN010000003">
    <property type="protein sequence ID" value="MFC3123605.1"/>
    <property type="molecule type" value="Genomic_DNA"/>
</dbReference>
<dbReference type="GO" id="GO:0016757">
    <property type="term" value="F:glycosyltransferase activity"/>
    <property type="evidence" value="ECO:0007669"/>
    <property type="project" value="UniProtKB-KW"/>
</dbReference>
<protein>
    <submittedName>
        <fullName evidence="5">Glycosyltransferase family 4 protein</fullName>
        <ecNumber evidence="5">2.4.-.-</ecNumber>
    </submittedName>
</protein>
<dbReference type="InterPro" id="IPR028098">
    <property type="entry name" value="Glyco_trans_4-like_N"/>
</dbReference>
<evidence type="ECO:0000313" key="5">
    <source>
        <dbReference type="EMBL" id="MFC3123605.1"/>
    </source>
</evidence>
<dbReference type="Proteomes" id="UP001595593">
    <property type="component" value="Unassembled WGS sequence"/>
</dbReference>
<sequence>MSNLSVLHVIGDGSMGGGTTAVLQLASRMAVLGVRVGIVTQPGTELARTAPAQGVTVHELDFSRRLASPLTSRALQRILVKSRPDLVHAHGARAGLPCALLTRRAFPAFVYTVHGFHYQKKRAPLRQLARISEGKCIARADATVFVSQADKALARADGLLQDRQIGEVIYNGSDGLAGAVLRTSTHDVAFLGRLHHQKNPLLLAEIARLATGLRFRIIGDGPLGPALRARVEELGMTSRFSFLGGLSHHAALSALAGSRCMVLPSLWEGLPMAVIEAMHLGLPVVATDMPGLREMILPGKTGDLVPSGDARAFAASLVSLLADDAGLRTLGDAARRRAADLFSLDAQLDRHLALYRRLLSPETLTSPEPMGELAL</sequence>
<keyword evidence="6" id="KW-1185">Reference proteome</keyword>
<dbReference type="Pfam" id="PF13692">
    <property type="entry name" value="Glyco_trans_1_4"/>
    <property type="match status" value="1"/>
</dbReference>
<dbReference type="CDD" id="cd03801">
    <property type="entry name" value="GT4_PimA-like"/>
    <property type="match status" value="1"/>
</dbReference>
<dbReference type="EC" id="2.4.-.-" evidence="5"/>